<dbReference type="Proteomes" id="UP000887565">
    <property type="component" value="Unplaced"/>
</dbReference>
<evidence type="ECO:0000313" key="1">
    <source>
        <dbReference type="Proteomes" id="UP000887565"/>
    </source>
</evidence>
<name>A0A915I4F6_ROMCU</name>
<protein>
    <submittedName>
        <fullName evidence="2">Uncharacterized protein</fullName>
    </submittedName>
</protein>
<accession>A0A915I4F6</accession>
<dbReference type="WBParaSite" id="nRc.2.0.1.t09013-RA">
    <property type="protein sequence ID" value="nRc.2.0.1.t09013-RA"/>
    <property type="gene ID" value="nRc.2.0.1.g09013"/>
</dbReference>
<dbReference type="AlphaFoldDB" id="A0A915I4F6"/>
<proteinExistence type="predicted"/>
<evidence type="ECO:0000313" key="2">
    <source>
        <dbReference type="WBParaSite" id="nRc.2.0.1.t09013-RA"/>
    </source>
</evidence>
<keyword evidence="1" id="KW-1185">Reference proteome</keyword>
<reference evidence="2" key="1">
    <citation type="submission" date="2022-11" db="UniProtKB">
        <authorList>
            <consortium name="WormBaseParasite"/>
        </authorList>
    </citation>
    <scope>IDENTIFICATION</scope>
</reference>
<sequence length="118" mass="12727">MSRKYVKRLPFIGYLNVSLLKVENGLDIKKSQKAGTNDALVASIIIKNDTFDKMLTEIRFHKSCELDPTCDKVGVDSATICASCAGCAETKLFEDSEVNSEVLSAVGATSEMLFAGGL</sequence>
<organism evidence="1 2">
    <name type="scientific">Romanomermis culicivorax</name>
    <name type="common">Nematode worm</name>
    <dbReference type="NCBI Taxonomy" id="13658"/>
    <lineage>
        <taxon>Eukaryota</taxon>
        <taxon>Metazoa</taxon>
        <taxon>Ecdysozoa</taxon>
        <taxon>Nematoda</taxon>
        <taxon>Enoplea</taxon>
        <taxon>Dorylaimia</taxon>
        <taxon>Mermithida</taxon>
        <taxon>Mermithoidea</taxon>
        <taxon>Mermithidae</taxon>
        <taxon>Romanomermis</taxon>
    </lineage>
</organism>